<dbReference type="InterPro" id="IPR012132">
    <property type="entry name" value="GMC_OxRdtase"/>
</dbReference>
<organism evidence="11 12">
    <name type="scientific">Ailuropoda melanoleuca</name>
    <name type="common">Giant panda</name>
    <dbReference type="NCBI Taxonomy" id="9646"/>
    <lineage>
        <taxon>Eukaryota</taxon>
        <taxon>Metazoa</taxon>
        <taxon>Chordata</taxon>
        <taxon>Craniata</taxon>
        <taxon>Vertebrata</taxon>
        <taxon>Euteleostomi</taxon>
        <taxon>Mammalia</taxon>
        <taxon>Eutheria</taxon>
        <taxon>Laurasiatheria</taxon>
        <taxon>Carnivora</taxon>
        <taxon>Caniformia</taxon>
        <taxon>Ursidae</taxon>
        <taxon>Ailuropoda</taxon>
    </lineage>
</organism>
<dbReference type="NCBIfam" id="TIGR01810">
    <property type="entry name" value="betA"/>
    <property type="match status" value="1"/>
</dbReference>
<dbReference type="Proteomes" id="UP000008912">
    <property type="component" value="Unassembled WGS sequence"/>
</dbReference>
<dbReference type="EC" id="1.1.99.1" evidence="7"/>
<accession>A0A7N5JMM4</accession>
<dbReference type="InterPro" id="IPR007867">
    <property type="entry name" value="GMC_OxRtase_C"/>
</dbReference>
<evidence type="ECO:0000256" key="5">
    <source>
        <dbReference type="ARBA" id="ARBA00023002"/>
    </source>
</evidence>
<dbReference type="GeneTree" id="ENSGT00530000063260"/>
<dbReference type="UniPathway" id="UPA00529">
    <property type="reaction ID" value="UER00385"/>
</dbReference>
<evidence type="ECO:0000259" key="9">
    <source>
        <dbReference type="PROSITE" id="PS00623"/>
    </source>
</evidence>
<reference evidence="11 12" key="1">
    <citation type="journal article" date="2010" name="Nature">
        <title>The sequence and de novo assembly of the giant panda genome.</title>
        <authorList>
            <person name="Li R."/>
            <person name="Fan W."/>
            <person name="Tian G."/>
            <person name="Zhu H."/>
            <person name="He L."/>
            <person name="Cai J."/>
            <person name="Huang Q."/>
            <person name="Cai Q."/>
            <person name="Li B."/>
            <person name="Bai Y."/>
            <person name="Zhang Z."/>
            <person name="Zhang Y."/>
            <person name="Wang W."/>
            <person name="Li J."/>
            <person name="Wei F."/>
            <person name="Li H."/>
            <person name="Jian M."/>
            <person name="Li J."/>
            <person name="Zhang Z."/>
            <person name="Nielsen R."/>
            <person name="Li D."/>
            <person name="Gu W."/>
            <person name="Yang Z."/>
            <person name="Xuan Z."/>
            <person name="Ryder O.A."/>
            <person name="Leung F.C."/>
            <person name="Zhou Y."/>
            <person name="Cao J."/>
            <person name="Sun X."/>
            <person name="Fu Y."/>
            <person name="Fang X."/>
            <person name="Guo X."/>
            <person name="Wang B."/>
            <person name="Hou R."/>
            <person name="Shen F."/>
            <person name="Mu B."/>
            <person name="Ni P."/>
            <person name="Lin R."/>
            <person name="Qian W."/>
            <person name="Wang G."/>
            <person name="Yu C."/>
            <person name="Nie W."/>
            <person name="Wang J."/>
            <person name="Wu Z."/>
            <person name="Liang H."/>
            <person name="Min J."/>
            <person name="Wu Q."/>
            <person name="Cheng S."/>
            <person name="Ruan J."/>
            <person name="Wang M."/>
            <person name="Shi Z."/>
            <person name="Wen M."/>
            <person name="Liu B."/>
            <person name="Ren X."/>
            <person name="Zheng H."/>
            <person name="Dong D."/>
            <person name="Cook K."/>
            <person name="Shan G."/>
            <person name="Zhang H."/>
            <person name="Kosiol C."/>
            <person name="Xie X."/>
            <person name="Lu Z."/>
            <person name="Zheng H."/>
            <person name="Li Y."/>
            <person name="Steiner C.C."/>
            <person name="Lam T.T."/>
            <person name="Lin S."/>
            <person name="Zhang Q."/>
            <person name="Li G."/>
            <person name="Tian J."/>
            <person name="Gong T."/>
            <person name="Liu H."/>
            <person name="Zhang D."/>
            <person name="Fang L."/>
            <person name="Ye C."/>
            <person name="Zhang J."/>
            <person name="Hu W."/>
            <person name="Xu A."/>
            <person name="Ren Y."/>
            <person name="Zhang G."/>
            <person name="Bruford M.W."/>
            <person name="Li Q."/>
            <person name="Ma L."/>
            <person name="Guo Y."/>
            <person name="An N."/>
            <person name="Hu Y."/>
            <person name="Zheng Y."/>
            <person name="Shi Y."/>
            <person name="Li Z."/>
            <person name="Liu Q."/>
            <person name="Chen Y."/>
            <person name="Zhao J."/>
            <person name="Qu N."/>
            <person name="Zhao S."/>
            <person name="Tian F."/>
            <person name="Wang X."/>
            <person name="Wang H."/>
            <person name="Xu L."/>
            <person name="Liu X."/>
            <person name="Vinar T."/>
            <person name="Wang Y."/>
            <person name="Lam T.W."/>
            <person name="Yiu S.M."/>
            <person name="Liu S."/>
            <person name="Zhang H."/>
            <person name="Li D."/>
            <person name="Huang Y."/>
            <person name="Wang X."/>
            <person name="Yang G."/>
            <person name="Jiang Z."/>
            <person name="Wang J."/>
            <person name="Qin N."/>
            <person name="Li L."/>
            <person name="Li J."/>
            <person name="Bolund L."/>
            <person name="Kristiansen K."/>
            <person name="Wong G.K."/>
            <person name="Olson M."/>
            <person name="Zhang X."/>
            <person name="Li S."/>
            <person name="Yang H."/>
            <person name="Wang J."/>
            <person name="Wang J."/>
        </authorList>
    </citation>
    <scope>NUCLEOTIDE SEQUENCE [LARGE SCALE GENOMIC DNA]</scope>
</reference>
<evidence type="ECO:0000313" key="12">
    <source>
        <dbReference type="Proteomes" id="UP000008912"/>
    </source>
</evidence>
<dbReference type="PROSITE" id="PS00623">
    <property type="entry name" value="GMC_OXRED_1"/>
    <property type="match status" value="1"/>
</dbReference>
<evidence type="ECO:0000313" key="11">
    <source>
        <dbReference type="Ensembl" id="ENSAMEP00000027715.1"/>
    </source>
</evidence>
<comment type="cofactor">
    <cofactor evidence="1">
        <name>FAD</name>
        <dbReference type="ChEBI" id="CHEBI:57692"/>
    </cofactor>
</comment>
<dbReference type="SUPFAM" id="SSF51905">
    <property type="entry name" value="FAD/NAD(P)-binding domain"/>
    <property type="match status" value="1"/>
</dbReference>
<evidence type="ECO:0000256" key="1">
    <source>
        <dbReference type="ARBA" id="ARBA00001974"/>
    </source>
</evidence>
<dbReference type="PANTHER" id="PTHR11552">
    <property type="entry name" value="GLUCOSE-METHANOL-CHOLINE GMC OXIDOREDUCTASE"/>
    <property type="match status" value="1"/>
</dbReference>
<dbReference type="InterPro" id="IPR011533">
    <property type="entry name" value="BetA"/>
</dbReference>
<dbReference type="PROSITE" id="PS00624">
    <property type="entry name" value="GMC_OXRED_2"/>
    <property type="match status" value="1"/>
</dbReference>
<feature type="region of interest" description="Disordered" evidence="8">
    <location>
        <begin position="19"/>
        <end position="62"/>
    </location>
</feature>
<keyword evidence="4 6" id="KW-0274">FAD</keyword>
<comment type="similarity">
    <text evidence="2 6">Belongs to the GMC oxidoreductase family.</text>
</comment>
<evidence type="ECO:0000256" key="3">
    <source>
        <dbReference type="ARBA" id="ARBA00022630"/>
    </source>
</evidence>
<dbReference type="Pfam" id="PF00732">
    <property type="entry name" value="GMC_oxred_N"/>
    <property type="match status" value="1"/>
</dbReference>
<comment type="pathway">
    <text evidence="7">Amine and polyamine biosynthesis; betaine biosynthesis via choline pathway; betaine aldehyde from choline (cytochrome c reductase route): step 1/1.</text>
</comment>
<dbReference type="NCBIfam" id="NF002550">
    <property type="entry name" value="PRK02106.1"/>
    <property type="match status" value="1"/>
</dbReference>
<reference evidence="11" key="3">
    <citation type="submission" date="2025-09" db="UniProtKB">
        <authorList>
            <consortium name="Ensembl"/>
        </authorList>
    </citation>
    <scope>IDENTIFICATION</scope>
</reference>
<protein>
    <recommendedName>
        <fullName evidence="7">Choline dehydrogenase</fullName>
        <ecNumber evidence="7">1.1.99.1</ecNumber>
    </recommendedName>
</protein>
<dbReference type="Gene3D" id="3.30.560.10">
    <property type="entry name" value="Glucose Oxidase, domain 3"/>
    <property type="match status" value="1"/>
</dbReference>
<feature type="domain" description="Glucose-methanol-choline oxidoreductase N-terminal" evidence="9">
    <location>
        <begin position="248"/>
        <end position="271"/>
    </location>
</feature>
<comment type="catalytic activity">
    <reaction evidence="7">
        <text>choline + A = betaine aldehyde + AH2</text>
        <dbReference type="Rhea" id="RHEA:17433"/>
        <dbReference type="ChEBI" id="CHEBI:13193"/>
        <dbReference type="ChEBI" id="CHEBI:15354"/>
        <dbReference type="ChEBI" id="CHEBI:15710"/>
        <dbReference type="ChEBI" id="CHEBI:17499"/>
        <dbReference type="EC" id="1.1.99.1"/>
    </reaction>
</comment>
<dbReference type="GO" id="GO:0008812">
    <property type="term" value="F:choline dehydrogenase activity"/>
    <property type="evidence" value="ECO:0007669"/>
    <property type="project" value="UniProtKB-EC"/>
</dbReference>
<evidence type="ECO:0000256" key="8">
    <source>
        <dbReference type="SAM" id="MobiDB-lite"/>
    </source>
</evidence>
<keyword evidence="12" id="KW-1185">Reference proteome</keyword>
<feature type="domain" description="Glucose-methanol-choline oxidoreductase N-terminal" evidence="10">
    <location>
        <begin position="420"/>
        <end position="434"/>
    </location>
</feature>
<dbReference type="GO" id="GO:0019285">
    <property type="term" value="P:glycine betaine biosynthetic process from choline"/>
    <property type="evidence" value="ECO:0007669"/>
    <property type="project" value="UniProtKB-UniPathway"/>
</dbReference>
<dbReference type="GO" id="GO:0050660">
    <property type="term" value="F:flavin adenine dinucleotide binding"/>
    <property type="evidence" value="ECO:0007669"/>
    <property type="project" value="InterPro"/>
</dbReference>
<keyword evidence="3 6" id="KW-0285">Flavoprotein</keyword>
<evidence type="ECO:0000256" key="7">
    <source>
        <dbReference type="RuleBase" id="RU003969"/>
    </source>
</evidence>
<dbReference type="InterPro" id="IPR000172">
    <property type="entry name" value="GMC_OxRdtase_N"/>
</dbReference>
<reference evidence="11" key="2">
    <citation type="submission" date="2025-08" db="UniProtKB">
        <authorList>
            <consortium name="Ensembl"/>
        </authorList>
    </citation>
    <scope>IDENTIFICATION</scope>
</reference>
<evidence type="ECO:0000256" key="6">
    <source>
        <dbReference type="RuleBase" id="RU003968"/>
    </source>
</evidence>
<feature type="compositionally biased region" description="Basic residues" evidence="8">
    <location>
        <begin position="49"/>
        <end position="58"/>
    </location>
</feature>
<dbReference type="Gene3D" id="3.50.50.60">
    <property type="entry name" value="FAD/NAD(P)-binding domain"/>
    <property type="match status" value="1"/>
</dbReference>
<dbReference type="Pfam" id="PF05199">
    <property type="entry name" value="GMC_oxred_C"/>
    <property type="match status" value="1"/>
</dbReference>
<dbReference type="PANTHER" id="PTHR11552:SF147">
    <property type="entry name" value="CHOLINE DEHYDROGENASE, MITOCHONDRIAL"/>
    <property type="match status" value="1"/>
</dbReference>
<dbReference type="AlphaFoldDB" id="A0A7N5JMM4"/>
<dbReference type="GO" id="GO:0005743">
    <property type="term" value="C:mitochondrial inner membrane"/>
    <property type="evidence" value="ECO:0007669"/>
    <property type="project" value="TreeGrafter"/>
</dbReference>
<proteinExistence type="inferred from homology"/>
<dbReference type="InterPro" id="IPR036188">
    <property type="entry name" value="FAD/NAD-bd_sf"/>
</dbReference>
<gene>
    <name evidence="11" type="primary">CHDH</name>
</gene>
<name>A0A7N5JMM4_AILME</name>
<dbReference type="Ensembl" id="ENSAMET00000036808.1">
    <property type="protein sequence ID" value="ENSAMEP00000027715.1"/>
    <property type="gene ID" value="ENSAMEG00000002398.2"/>
</dbReference>
<keyword evidence="5" id="KW-0560">Oxidoreductase</keyword>
<feature type="compositionally biased region" description="Polar residues" evidence="8">
    <location>
        <begin position="26"/>
        <end position="45"/>
    </location>
</feature>
<dbReference type="InParanoid" id="A0A7N5JMM4"/>
<sequence>MLFQRFFFISDPEGSLNPSRCWGSKETGQSPTDYQLQGQGTQHSENPGKKKKKKKKASGNRDTVLVPRVGQTSRLQTITILSTYYVPRSLLLPCKPCRCSSLNPRTVNHRTPLGGCTRTWAGSMWRVLRGGRGGRLGPWGAVGWLQPPSVRALASAGSRSGDEYSHVVVGAGSAGCVLAGRLTEDPDKRVLLLEAGPKDMLAGSKRLSWKIHMPAALVANLCDDRYNWCYHTEPQPGLDGRVLYWPRGRVWGGSSSLNAMVYIRGHAEDYNRWQREGATGWDYAHCLPYFRKAQSHELGAGTYRGGQGPLHVSRGRTNHPLHRAFLEAAQQAGYPLTEDMNGFQQEGFGWMDMTIHQGKRWSAACAYLHPALSRPNLRAEAQTFVSRVLFEGTRAVGVEYVKNGQSHRAYASADVILSGGAINSPQVLLLSGVGNADDLRKLGIPVVCHLPGVGQNLQDHLEVYIQQACTLPITLHSAQKPLRKVRIGLEWLWKFTGDGATAHLETGGFIRSRPGVPHPDIQFHFLPSQVIDHGRVPTQQEAYQVHVGTMRSTSVGWLKLRSADPRDHPVIQPNYLSTETDIKDFRQCVKLTREIFAQKALAPFRGKELQPGSHVQSDKEIDAFVRAKADSAYHPSCTCKMGQPSDPMAVVDPQTRVLGVQNLRVVDASIMPSVVSGNLNAPTIMIAEKAADIIKGQPALWDEDVPVYKPETLATQR</sequence>
<evidence type="ECO:0000256" key="4">
    <source>
        <dbReference type="ARBA" id="ARBA00022827"/>
    </source>
</evidence>
<evidence type="ECO:0000256" key="2">
    <source>
        <dbReference type="ARBA" id="ARBA00010790"/>
    </source>
</evidence>
<dbReference type="SUPFAM" id="SSF54373">
    <property type="entry name" value="FAD-linked reductases, C-terminal domain"/>
    <property type="match status" value="1"/>
</dbReference>
<evidence type="ECO:0000259" key="10">
    <source>
        <dbReference type="PROSITE" id="PS00624"/>
    </source>
</evidence>